<evidence type="ECO:0000313" key="2">
    <source>
        <dbReference type="Proteomes" id="UP000663722"/>
    </source>
</evidence>
<dbReference type="EMBL" id="CP061800">
    <property type="protein sequence ID" value="QTA87837.1"/>
    <property type="molecule type" value="Genomic_DNA"/>
</dbReference>
<proteinExistence type="predicted"/>
<dbReference type="KEGG" id="dmm:dnm_038740"/>
<accession>A0A975GNJ6</accession>
<name>A0A975GNJ6_9BACT</name>
<keyword evidence="2" id="KW-1185">Reference proteome</keyword>
<sequence>MQSAVKELSDMPQVPDFEGIWELLIIHICLAELASAFPGIRNIGPHWMKEIRAWQQRLRRFLKKNKASFRNAVRKDFEQAHENLLKNDAAKLLLNMEMHTEDIIGSDEIPLTEVIVGMNLEEKEMDWFLNYG</sequence>
<reference evidence="1" key="1">
    <citation type="journal article" date="2021" name="Microb. Physiol.">
        <title>Proteogenomic Insights into the Physiology of Marine, Sulfate-Reducing, Filamentous Desulfonema limicola and Desulfonema magnum.</title>
        <authorList>
            <person name="Schnaars V."/>
            <person name="Wohlbrand L."/>
            <person name="Scheve S."/>
            <person name="Hinrichs C."/>
            <person name="Reinhardt R."/>
            <person name="Rabus R."/>
        </authorList>
    </citation>
    <scope>NUCLEOTIDE SEQUENCE</scope>
    <source>
        <strain evidence="1">4be13</strain>
    </source>
</reference>
<dbReference type="Proteomes" id="UP000663722">
    <property type="component" value="Chromosome"/>
</dbReference>
<organism evidence="1 2">
    <name type="scientific">Desulfonema magnum</name>
    <dbReference type="NCBI Taxonomy" id="45655"/>
    <lineage>
        <taxon>Bacteria</taxon>
        <taxon>Pseudomonadati</taxon>
        <taxon>Thermodesulfobacteriota</taxon>
        <taxon>Desulfobacteria</taxon>
        <taxon>Desulfobacterales</taxon>
        <taxon>Desulfococcaceae</taxon>
        <taxon>Desulfonema</taxon>
    </lineage>
</organism>
<gene>
    <name evidence="1" type="ORF">dnm_038740</name>
</gene>
<dbReference type="AlphaFoldDB" id="A0A975GNJ6"/>
<protein>
    <submittedName>
        <fullName evidence="1">Uncharacterized protein</fullName>
    </submittedName>
</protein>
<evidence type="ECO:0000313" key="1">
    <source>
        <dbReference type="EMBL" id="QTA87837.1"/>
    </source>
</evidence>